<dbReference type="RefSeq" id="YP_009448904.1">
    <property type="nucleotide sequence ID" value="NC_036594.1"/>
</dbReference>
<dbReference type="KEGG" id="vg:35382514"/>
<gene>
    <name evidence="1" type="ORF">ORPV_698</name>
</gene>
<dbReference type="Proteomes" id="UP000236316">
    <property type="component" value="Segment"/>
</dbReference>
<keyword evidence="2" id="KW-1185">Reference proteome</keyword>
<accession>A0A2I2L4X7</accession>
<dbReference type="EMBL" id="LT906555">
    <property type="protein sequence ID" value="SNW62602.1"/>
    <property type="molecule type" value="Genomic_DNA"/>
</dbReference>
<proteinExistence type="predicted"/>
<dbReference type="GeneID" id="35382514"/>
<evidence type="ECO:0000313" key="2">
    <source>
        <dbReference type="Proteomes" id="UP000236316"/>
    </source>
</evidence>
<protein>
    <submittedName>
        <fullName evidence="1">Uncharacterized protein</fullName>
    </submittedName>
</protein>
<sequence>MDFGNTPSDLILEIMVKCHPYDVTNNISLINKHYNNVFNQSINISNVPVKKWRYFQILKTIGNFTQLFNICDSDYVYVYSLMYPDPNYIVSKNRNPFSVISNFYSYINRSLKLGYDDNILHKFIEKLRNYINDMDDYEDDTYEIERFSDINEHTDKLLYEYGRTCEAYPYTMHTLYTYYPSNFLYSIYNNKYYSKKEDEIIVQCPTIKILPDDDYLYLILLSPNPVASWNILKPYALKFEEYSIGYEASVDTIRSYVSDVVDIIMDNGYDVHHGGLYNIQIVIATYCLRDDYDLDLLSYLFDTYKSILNYVDETHSKLLNKFITHLCKKDIFTLYFGDNFDVNVFIEYGVSPDHIIWIVIPWISNNNNIKLIDEILNEISSKSLALFIALRSSDHSVFNYLMKLL</sequence>
<evidence type="ECO:0000313" key="1">
    <source>
        <dbReference type="EMBL" id="SNW62602.1"/>
    </source>
</evidence>
<name>A0A2I2L4X7_9VIRU</name>
<organism evidence="1">
    <name type="scientific">Orpheovirus IHUMI-LCC2</name>
    <dbReference type="NCBI Taxonomy" id="2023057"/>
    <lineage>
        <taxon>Viruses</taxon>
        <taxon>Varidnaviria</taxon>
        <taxon>Bamfordvirae</taxon>
        <taxon>Nucleocytoviricota</taxon>
        <taxon>Megaviricetes</taxon>
        <taxon>Pimascovirales</taxon>
        <taxon>Ocovirineae</taxon>
        <taxon>Orpheoviridae</taxon>
        <taxon>Alphaorpheovirus</taxon>
        <taxon>Alphaorpheovirus massiliense</taxon>
    </lineage>
</organism>
<reference evidence="1" key="1">
    <citation type="submission" date="2017-08" db="EMBL/GenBank/DDBJ databases">
        <authorList>
            <consortium name="Urmite Genomes"/>
        </authorList>
    </citation>
    <scope>NUCLEOTIDE SEQUENCE [LARGE SCALE GENOMIC DNA]</scope>
    <source>
        <strain evidence="1">IHUMI-LCC2</strain>
    </source>
</reference>